<reference evidence="3" key="2">
    <citation type="journal article" date="2014" name="ISME J.">
        <title>Microbial stratification in low pH oxic and suboxic macroscopic growths along an acid mine drainage.</title>
        <authorList>
            <person name="Mendez-Garcia C."/>
            <person name="Mesa V."/>
            <person name="Sprenger R.R."/>
            <person name="Richter M."/>
            <person name="Diez M.S."/>
            <person name="Solano J."/>
            <person name="Bargiela R."/>
            <person name="Golyshina O.V."/>
            <person name="Manteca A."/>
            <person name="Ramos J.L."/>
            <person name="Gallego J.R."/>
            <person name="Llorente I."/>
            <person name="Martins Dos Santos V.A."/>
            <person name="Jensen O.N."/>
            <person name="Pelaez A.I."/>
            <person name="Sanchez J."/>
            <person name="Ferrer M."/>
        </authorList>
    </citation>
    <scope>NUCLEOTIDE SEQUENCE</scope>
</reference>
<feature type="non-terminal residue" evidence="3">
    <location>
        <position position="1"/>
    </location>
</feature>
<dbReference type="GO" id="GO:0006355">
    <property type="term" value="P:regulation of DNA-templated transcription"/>
    <property type="evidence" value="ECO:0007669"/>
    <property type="project" value="InterPro"/>
</dbReference>
<dbReference type="CDD" id="cd00383">
    <property type="entry name" value="trans_reg_C"/>
    <property type="match status" value="1"/>
</dbReference>
<keyword evidence="1" id="KW-0238">DNA-binding</keyword>
<evidence type="ECO:0000259" key="2">
    <source>
        <dbReference type="PROSITE" id="PS51755"/>
    </source>
</evidence>
<dbReference type="SUPFAM" id="SSF52540">
    <property type="entry name" value="P-loop containing nucleoside triphosphate hydrolases"/>
    <property type="match status" value="1"/>
</dbReference>
<dbReference type="SMART" id="SM00862">
    <property type="entry name" value="Trans_reg_C"/>
    <property type="match status" value="1"/>
</dbReference>
<reference evidence="3" key="1">
    <citation type="submission" date="2013-08" db="EMBL/GenBank/DDBJ databases">
        <authorList>
            <person name="Mendez C."/>
            <person name="Richter M."/>
            <person name="Ferrer M."/>
            <person name="Sanchez J."/>
        </authorList>
    </citation>
    <scope>NUCLEOTIDE SEQUENCE</scope>
</reference>
<dbReference type="GO" id="GO:0000160">
    <property type="term" value="P:phosphorelay signal transduction system"/>
    <property type="evidence" value="ECO:0007669"/>
    <property type="project" value="InterPro"/>
</dbReference>
<evidence type="ECO:0000256" key="1">
    <source>
        <dbReference type="ARBA" id="ARBA00023125"/>
    </source>
</evidence>
<name>T1AYD8_9ZZZZ</name>
<protein>
    <submittedName>
        <fullName evidence="3">Protein containing Signal transduction response regulator</fullName>
    </submittedName>
</protein>
<proteinExistence type="predicted"/>
<feature type="domain" description="OmpR/PhoB-type" evidence="2">
    <location>
        <begin position="1"/>
        <end position="93"/>
    </location>
</feature>
<dbReference type="Pfam" id="PF00486">
    <property type="entry name" value="Trans_reg_C"/>
    <property type="match status" value="1"/>
</dbReference>
<dbReference type="InterPro" id="IPR027417">
    <property type="entry name" value="P-loop_NTPase"/>
</dbReference>
<comment type="caution">
    <text evidence="3">The sequence shown here is derived from an EMBL/GenBank/DDBJ whole genome shotgun (WGS) entry which is preliminary data.</text>
</comment>
<sequence>LEFGRFRLLIRQRELRVDEAPVALGSRAFDVLLVLIEAGGELVSKEELLARAWPGIVVEESNIQVQISALRKALGEDRNLILTVPLRGYRFTGQVRVVDEHGGAPGDGTPVRAPPTNLPAAVSDFIGRETELATVRELLRHNRLLTLAGTGGIGKTRLAL</sequence>
<dbReference type="InterPro" id="IPR036388">
    <property type="entry name" value="WH-like_DNA-bd_sf"/>
</dbReference>
<feature type="non-terminal residue" evidence="3">
    <location>
        <position position="160"/>
    </location>
</feature>
<dbReference type="Gene3D" id="3.40.50.300">
    <property type="entry name" value="P-loop containing nucleotide triphosphate hydrolases"/>
    <property type="match status" value="1"/>
</dbReference>
<gene>
    <name evidence="3" type="ORF">B1A_09722</name>
</gene>
<dbReference type="EMBL" id="AUZX01006936">
    <property type="protein sequence ID" value="EQD61388.1"/>
    <property type="molecule type" value="Genomic_DNA"/>
</dbReference>
<dbReference type="GO" id="GO:0003677">
    <property type="term" value="F:DNA binding"/>
    <property type="evidence" value="ECO:0007669"/>
    <property type="project" value="UniProtKB-KW"/>
</dbReference>
<organism evidence="3">
    <name type="scientific">mine drainage metagenome</name>
    <dbReference type="NCBI Taxonomy" id="410659"/>
    <lineage>
        <taxon>unclassified sequences</taxon>
        <taxon>metagenomes</taxon>
        <taxon>ecological metagenomes</taxon>
    </lineage>
</organism>
<dbReference type="InterPro" id="IPR001867">
    <property type="entry name" value="OmpR/PhoB-type_DNA-bd"/>
</dbReference>
<dbReference type="Gene3D" id="1.10.10.10">
    <property type="entry name" value="Winged helix-like DNA-binding domain superfamily/Winged helix DNA-binding domain"/>
    <property type="match status" value="1"/>
</dbReference>
<accession>T1AYD8</accession>
<dbReference type="SUPFAM" id="SSF46894">
    <property type="entry name" value="C-terminal effector domain of the bipartite response regulators"/>
    <property type="match status" value="1"/>
</dbReference>
<dbReference type="AlphaFoldDB" id="T1AYD8"/>
<evidence type="ECO:0000313" key="3">
    <source>
        <dbReference type="EMBL" id="EQD61388.1"/>
    </source>
</evidence>
<dbReference type="PANTHER" id="PTHR47691">
    <property type="entry name" value="REGULATOR-RELATED"/>
    <property type="match status" value="1"/>
</dbReference>
<dbReference type="PROSITE" id="PS51755">
    <property type="entry name" value="OMPR_PHOB"/>
    <property type="match status" value="1"/>
</dbReference>
<dbReference type="PANTHER" id="PTHR47691:SF3">
    <property type="entry name" value="HTH-TYPE TRANSCRIPTIONAL REGULATOR RV0890C-RELATED"/>
    <property type="match status" value="1"/>
</dbReference>
<dbReference type="InterPro" id="IPR016032">
    <property type="entry name" value="Sig_transdc_resp-reg_C-effctor"/>
</dbReference>